<evidence type="ECO:0000313" key="3">
    <source>
        <dbReference type="Proteomes" id="UP000886885"/>
    </source>
</evidence>
<dbReference type="AlphaFoldDB" id="A0A8X8A0A3"/>
<dbReference type="InterPro" id="IPR004853">
    <property type="entry name" value="Sugar_P_trans_dom"/>
</dbReference>
<dbReference type="Pfam" id="PF03151">
    <property type="entry name" value="TPT"/>
    <property type="match status" value="1"/>
</dbReference>
<proteinExistence type="predicted"/>
<dbReference type="EMBL" id="JAAWWB010000006">
    <property type="protein sequence ID" value="KAG6780553.1"/>
    <property type="molecule type" value="Genomic_DNA"/>
</dbReference>
<dbReference type="Proteomes" id="UP000886885">
    <property type="component" value="Chromosome 3D"/>
</dbReference>
<name>A0A8X8A0A3_POPTO</name>
<protein>
    <recommendedName>
        <fullName evidence="1">Sugar phosphate transporter domain-containing protein</fullName>
    </recommendedName>
</protein>
<evidence type="ECO:0000313" key="2">
    <source>
        <dbReference type="EMBL" id="KAG6780553.1"/>
    </source>
</evidence>
<evidence type="ECO:0000259" key="1">
    <source>
        <dbReference type="Pfam" id="PF03151"/>
    </source>
</evidence>
<accession>A0A8X8A0A3</accession>
<keyword evidence="3" id="KW-1185">Reference proteome</keyword>
<feature type="domain" description="Sugar phosphate transporter" evidence="1">
    <location>
        <begin position="43"/>
        <end position="154"/>
    </location>
</feature>
<dbReference type="OrthoDB" id="1929484at2759"/>
<comment type="caution">
    <text evidence="2">The sequence shown here is derived from an EMBL/GenBank/DDBJ whole genome shotgun (WGS) entry which is preliminary data.</text>
</comment>
<sequence>MLWLVGLGFNTNNQARSLRMVEAQTWAARRISNPRIMDGTTGATTPFFTAIFAFLITCNKELAEVYCAPLPVVFGIVLASNSEHLFHLFGFLVCVGSTAGRALKSVVQGILLASEAERLHSRRELTKPANHFFIPSLQLHDYRVLQEASTVDKAKVKSPLESINAAALIHQGIQEKR</sequence>
<gene>
    <name evidence="2" type="ORF">POTOM_013415</name>
</gene>
<reference evidence="2" key="1">
    <citation type="journal article" date="2020" name="bioRxiv">
        <title>Hybrid origin of Populus tomentosa Carr. identified through genome sequencing and phylogenomic analysis.</title>
        <authorList>
            <person name="An X."/>
            <person name="Gao K."/>
            <person name="Chen Z."/>
            <person name="Li J."/>
            <person name="Yang X."/>
            <person name="Yang X."/>
            <person name="Zhou J."/>
            <person name="Guo T."/>
            <person name="Zhao T."/>
            <person name="Huang S."/>
            <person name="Miao D."/>
            <person name="Khan W.U."/>
            <person name="Rao P."/>
            <person name="Ye M."/>
            <person name="Lei B."/>
            <person name="Liao W."/>
            <person name="Wang J."/>
            <person name="Ji L."/>
            <person name="Li Y."/>
            <person name="Guo B."/>
            <person name="Mustafa N.S."/>
            <person name="Li S."/>
            <person name="Yun Q."/>
            <person name="Keller S.R."/>
            <person name="Mao J."/>
            <person name="Zhang R."/>
            <person name="Strauss S.H."/>
        </authorList>
    </citation>
    <scope>NUCLEOTIDE SEQUENCE</scope>
    <source>
        <strain evidence="2">GM15</strain>
        <tissue evidence="2">Leaf</tissue>
    </source>
</reference>
<organism evidence="2 3">
    <name type="scientific">Populus tomentosa</name>
    <name type="common">Chinese white poplar</name>
    <dbReference type="NCBI Taxonomy" id="118781"/>
    <lineage>
        <taxon>Eukaryota</taxon>
        <taxon>Viridiplantae</taxon>
        <taxon>Streptophyta</taxon>
        <taxon>Embryophyta</taxon>
        <taxon>Tracheophyta</taxon>
        <taxon>Spermatophyta</taxon>
        <taxon>Magnoliopsida</taxon>
        <taxon>eudicotyledons</taxon>
        <taxon>Gunneridae</taxon>
        <taxon>Pentapetalae</taxon>
        <taxon>rosids</taxon>
        <taxon>fabids</taxon>
        <taxon>Malpighiales</taxon>
        <taxon>Salicaceae</taxon>
        <taxon>Saliceae</taxon>
        <taxon>Populus</taxon>
    </lineage>
</organism>